<dbReference type="InterPro" id="IPR024088">
    <property type="entry name" value="Tyr-tRNA-ligase_bac-type"/>
</dbReference>
<dbReference type="InterPro" id="IPR002305">
    <property type="entry name" value="aa-tRNA-synth_Ic"/>
</dbReference>
<dbReference type="GO" id="GO:0004831">
    <property type="term" value="F:tyrosine-tRNA ligase activity"/>
    <property type="evidence" value="ECO:0007669"/>
    <property type="project" value="UniProtKB-EC"/>
</dbReference>
<keyword evidence="3" id="KW-0963">Cytoplasm</keyword>
<comment type="caution">
    <text evidence="14">The sequence shown here is derived from an EMBL/GenBank/DDBJ whole genome shotgun (WGS) entry which is preliminary data.</text>
</comment>
<evidence type="ECO:0000256" key="11">
    <source>
        <dbReference type="ARBA" id="ARBA00048248"/>
    </source>
</evidence>
<dbReference type="InterPro" id="IPR036986">
    <property type="entry name" value="S4_RNA-bd_sf"/>
</dbReference>
<comment type="catalytic activity">
    <reaction evidence="11 13">
        <text>tRNA(Tyr) + L-tyrosine + ATP = L-tyrosyl-tRNA(Tyr) + AMP + diphosphate + H(+)</text>
        <dbReference type="Rhea" id="RHEA:10220"/>
        <dbReference type="Rhea" id="RHEA-COMP:9706"/>
        <dbReference type="Rhea" id="RHEA-COMP:9707"/>
        <dbReference type="ChEBI" id="CHEBI:15378"/>
        <dbReference type="ChEBI" id="CHEBI:30616"/>
        <dbReference type="ChEBI" id="CHEBI:33019"/>
        <dbReference type="ChEBI" id="CHEBI:58315"/>
        <dbReference type="ChEBI" id="CHEBI:78442"/>
        <dbReference type="ChEBI" id="CHEBI:78536"/>
        <dbReference type="ChEBI" id="CHEBI:456215"/>
        <dbReference type="EC" id="6.1.1.1"/>
    </reaction>
</comment>
<dbReference type="PANTHER" id="PTHR11766">
    <property type="entry name" value="TYROSYL-TRNA SYNTHETASE"/>
    <property type="match status" value="1"/>
</dbReference>
<keyword evidence="4 13" id="KW-0436">Ligase</keyword>
<dbReference type="NCBIfam" id="TIGR00234">
    <property type="entry name" value="tyrS"/>
    <property type="match status" value="1"/>
</dbReference>
<evidence type="ECO:0000256" key="5">
    <source>
        <dbReference type="ARBA" id="ARBA00022741"/>
    </source>
</evidence>
<comment type="similarity">
    <text evidence="13">Belongs to the class-I aminoacyl-tRNA synthetase family.</text>
</comment>
<dbReference type="HAMAP" id="MF_02007">
    <property type="entry name" value="Tyr_tRNA_synth_type2"/>
    <property type="match status" value="1"/>
</dbReference>
<evidence type="ECO:0000256" key="9">
    <source>
        <dbReference type="ARBA" id="ARBA00023146"/>
    </source>
</evidence>
<dbReference type="CDD" id="cd00805">
    <property type="entry name" value="TyrRS_core"/>
    <property type="match status" value="1"/>
</dbReference>
<dbReference type="PRINTS" id="PR01040">
    <property type="entry name" value="TRNASYNTHTYR"/>
</dbReference>
<proteinExistence type="inferred from homology"/>
<dbReference type="AlphaFoldDB" id="A0AA39CQI6"/>
<dbReference type="PROSITE" id="PS50889">
    <property type="entry name" value="S4"/>
    <property type="match status" value="1"/>
</dbReference>
<dbReference type="Gene3D" id="3.10.290.10">
    <property type="entry name" value="RNA-binding S4 domain"/>
    <property type="match status" value="1"/>
</dbReference>
<keyword evidence="7 12" id="KW-0694">RNA-binding</keyword>
<keyword evidence="6 13" id="KW-0067">ATP-binding</keyword>
<dbReference type="GO" id="GO:0005524">
    <property type="term" value="F:ATP binding"/>
    <property type="evidence" value="ECO:0007669"/>
    <property type="project" value="UniProtKB-KW"/>
</dbReference>
<evidence type="ECO:0000256" key="8">
    <source>
        <dbReference type="ARBA" id="ARBA00022917"/>
    </source>
</evidence>
<comment type="subunit">
    <text evidence="1">Homodimer.</text>
</comment>
<evidence type="ECO:0000256" key="1">
    <source>
        <dbReference type="ARBA" id="ARBA00011738"/>
    </source>
</evidence>
<dbReference type="FunFam" id="3.40.50.620:FF:000061">
    <property type="entry name" value="Tyrosine--tRNA ligase"/>
    <property type="match status" value="1"/>
</dbReference>
<dbReference type="InterPro" id="IPR024108">
    <property type="entry name" value="Tyr-tRNA-ligase_bac_2"/>
</dbReference>
<evidence type="ECO:0000256" key="12">
    <source>
        <dbReference type="PROSITE-ProRule" id="PRU00182"/>
    </source>
</evidence>
<reference evidence="14" key="1">
    <citation type="submission" date="2022-10" db="EMBL/GenBank/DDBJ databases">
        <title>Culturing micro-colonial fungi from biological soil crusts in the Mojave desert and describing Neophaeococcomyces mojavensis, and introducing the new genera and species Taxawa tesnikishii.</title>
        <authorList>
            <person name="Kurbessoian T."/>
            <person name="Stajich J.E."/>
        </authorList>
    </citation>
    <scope>NUCLEOTIDE SEQUENCE</scope>
    <source>
        <strain evidence="14">TK_35</strain>
    </source>
</reference>
<dbReference type="InterPro" id="IPR001412">
    <property type="entry name" value="aa-tRNA-synth_I_CS"/>
</dbReference>
<keyword evidence="5 13" id="KW-0547">Nucleotide-binding</keyword>
<dbReference type="InterPro" id="IPR014729">
    <property type="entry name" value="Rossmann-like_a/b/a_fold"/>
</dbReference>
<keyword evidence="9 13" id="KW-0030">Aminoacyl-tRNA synthetase</keyword>
<dbReference type="SUPFAM" id="SSF52374">
    <property type="entry name" value="Nucleotidylyl transferase"/>
    <property type="match status" value="1"/>
</dbReference>
<sequence>MTPCPAFIERSGEVLPQLPVQGVVVQDVESFLEALLACAALIGIEHQIHVSSIEEALALIGRGADEILKLEDLRARLQEGRPLRIKAGFDPTAPDLHLGHTVLLNKMRQFQDLGHQVIFLIGDFTGMIGDPSGKSLTRKPLSRDDVLANARTYEEQVFKVLDRSRTEVRFNSEWFGKMSAADMIRLAGQHTVARMLERDDFAKRYAAQQSIAIHEFLYPLVQGYDSVALEADVELGGTDQKFNLLMGRGLQEHHGQKPQVVLTMPLLEGLDGVNKMSKSLGNYIGISEPAIDIVTKTMKVDDALMWRWIELLSFDISQAEAASLREQIAAGLNPRVVKLRLARELATRFHDAAAAEQAIAGWEAAVTGQGDITQLPLQDVAIPAEGLRIAALLTAVGLTPSNSEANRKLKERAVKVDGEVVEDGQQVLQPGFEGLLQVGKRTFARVRLVAA</sequence>
<dbReference type="EMBL" id="JAPDRN010000166">
    <property type="protein sequence ID" value="KAJ9616283.1"/>
    <property type="molecule type" value="Genomic_DNA"/>
</dbReference>
<dbReference type="GO" id="GO:0003723">
    <property type="term" value="F:RNA binding"/>
    <property type="evidence" value="ECO:0007669"/>
    <property type="project" value="UniProtKB-KW"/>
</dbReference>
<evidence type="ECO:0000313" key="14">
    <source>
        <dbReference type="EMBL" id="KAJ9616283.1"/>
    </source>
</evidence>
<protein>
    <recommendedName>
        <fullName evidence="2 13">Tyrosine--tRNA ligase</fullName>
        <ecNumber evidence="2 13">6.1.1.1</ecNumber>
    </recommendedName>
    <alternativeName>
        <fullName evidence="10 13">Tyrosyl-tRNA synthetase</fullName>
    </alternativeName>
</protein>
<dbReference type="PROSITE" id="PS00178">
    <property type="entry name" value="AA_TRNA_LIGASE_I"/>
    <property type="match status" value="1"/>
</dbReference>
<dbReference type="GO" id="GO:0005829">
    <property type="term" value="C:cytosol"/>
    <property type="evidence" value="ECO:0007669"/>
    <property type="project" value="TreeGrafter"/>
</dbReference>
<gene>
    <name evidence="14" type="ORF">H2204_013957</name>
</gene>
<dbReference type="FunFam" id="3.10.290.10:FF:000022">
    <property type="entry name" value="Tyrosine--tRNA ligase"/>
    <property type="match status" value="1"/>
</dbReference>
<dbReference type="GO" id="GO:0006437">
    <property type="term" value="P:tyrosyl-tRNA aminoacylation"/>
    <property type="evidence" value="ECO:0007669"/>
    <property type="project" value="InterPro"/>
</dbReference>
<evidence type="ECO:0000256" key="3">
    <source>
        <dbReference type="ARBA" id="ARBA00022490"/>
    </source>
</evidence>
<accession>A0AA39CQI6</accession>
<dbReference type="EC" id="6.1.1.1" evidence="2 13"/>
<keyword evidence="8 13" id="KW-0648">Protein biosynthesis</keyword>
<evidence type="ECO:0000256" key="13">
    <source>
        <dbReference type="RuleBase" id="RU361234"/>
    </source>
</evidence>
<dbReference type="Pfam" id="PF00579">
    <property type="entry name" value="tRNA-synt_1b"/>
    <property type="match status" value="1"/>
</dbReference>
<evidence type="ECO:0000256" key="10">
    <source>
        <dbReference type="ARBA" id="ARBA00033323"/>
    </source>
</evidence>
<dbReference type="PANTHER" id="PTHR11766:SF1">
    <property type="entry name" value="TYROSINE--TRNA LIGASE"/>
    <property type="match status" value="1"/>
</dbReference>
<evidence type="ECO:0000256" key="6">
    <source>
        <dbReference type="ARBA" id="ARBA00022840"/>
    </source>
</evidence>
<evidence type="ECO:0000256" key="4">
    <source>
        <dbReference type="ARBA" id="ARBA00022598"/>
    </source>
</evidence>
<dbReference type="InterPro" id="IPR002307">
    <property type="entry name" value="Tyr-tRNA-ligase"/>
</dbReference>
<evidence type="ECO:0000256" key="7">
    <source>
        <dbReference type="ARBA" id="ARBA00022884"/>
    </source>
</evidence>
<organism evidence="14">
    <name type="scientific">Knufia peltigerae</name>
    <dbReference type="NCBI Taxonomy" id="1002370"/>
    <lineage>
        <taxon>Eukaryota</taxon>
        <taxon>Fungi</taxon>
        <taxon>Dikarya</taxon>
        <taxon>Ascomycota</taxon>
        <taxon>Pezizomycotina</taxon>
        <taxon>Eurotiomycetes</taxon>
        <taxon>Chaetothyriomycetidae</taxon>
        <taxon>Chaetothyriales</taxon>
        <taxon>Trichomeriaceae</taxon>
        <taxon>Knufia</taxon>
    </lineage>
</organism>
<dbReference type="CDD" id="cd00165">
    <property type="entry name" value="S4"/>
    <property type="match status" value="1"/>
</dbReference>
<dbReference type="Gene3D" id="1.10.240.10">
    <property type="entry name" value="Tyrosyl-Transfer RNA Synthetase"/>
    <property type="match status" value="1"/>
</dbReference>
<dbReference type="SUPFAM" id="SSF55174">
    <property type="entry name" value="Alpha-L RNA-binding motif"/>
    <property type="match status" value="1"/>
</dbReference>
<dbReference type="Gene3D" id="3.40.50.620">
    <property type="entry name" value="HUPs"/>
    <property type="match status" value="1"/>
</dbReference>
<name>A0AA39CQI6_9EURO</name>
<evidence type="ECO:0000256" key="2">
    <source>
        <dbReference type="ARBA" id="ARBA00013160"/>
    </source>
</evidence>